<dbReference type="RefSeq" id="WP_005047100.1">
    <property type="nucleotide sequence ID" value="NZ_AOME01000108.1"/>
</dbReference>
<accession>M0MR17</accession>
<evidence type="ECO:0000256" key="1">
    <source>
        <dbReference type="SAM" id="MobiDB-lite"/>
    </source>
</evidence>
<feature type="compositionally biased region" description="Basic and acidic residues" evidence="1">
    <location>
        <begin position="860"/>
        <end position="877"/>
    </location>
</feature>
<dbReference type="PATRIC" id="fig|1227456.3.peg.4200"/>
<dbReference type="Proteomes" id="UP000011625">
    <property type="component" value="Unassembled WGS sequence"/>
</dbReference>
<dbReference type="Gene3D" id="3.40.50.300">
    <property type="entry name" value="P-loop containing nucleotide triphosphate hydrolases"/>
    <property type="match status" value="1"/>
</dbReference>
<dbReference type="Pfam" id="PF26449">
    <property type="entry name" value="DUF8128"/>
    <property type="match status" value="1"/>
</dbReference>
<feature type="region of interest" description="Disordered" evidence="1">
    <location>
        <begin position="1235"/>
        <end position="1352"/>
    </location>
</feature>
<feature type="domain" description="DUF8128" evidence="2">
    <location>
        <begin position="13"/>
        <end position="379"/>
    </location>
</feature>
<evidence type="ECO:0000313" key="4">
    <source>
        <dbReference type="Proteomes" id="UP000011625"/>
    </source>
</evidence>
<evidence type="ECO:0000313" key="3">
    <source>
        <dbReference type="EMBL" id="EMA47803.1"/>
    </source>
</evidence>
<feature type="region of interest" description="Disordered" evidence="1">
    <location>
        <begin position="860"/>
        <end position="893"/>
    </location>
</feature>
<dbReference type="OrthoDB" id="213374at2157"/>
<feature type="compositionally biased region" description="Acidic residues" evidence="1">
    <location>
        <begin position="1320"/>
        <end position="1344"/>
    </location>
</feature>
<proteinExistence type="predicted"/>
<name>M0MR17_9EURY</name>
<evidence type="ECO:0000259" key="2">
    <source>
        <dbReference type="Pfam" id="PF26449"/>
    </source>
</evidence>
<dbReference type="SUPFAM" id="SSF52540">
    <property type="entry name" value="P-loop containing nucleoside triphosphate hydrolases"/>
    <property type="match status" value="1"/>
</dbReference>
<feature type="compositionally biased region" description="Basic residues" evidence="1">
    <location>
        <begin position="249"/>
        <end position="258"/>
    </location>
</feature>
<gene>
    <name evidence="3" type="ORF">C450_20831</name>
</gene>
<dbReference type="STRING" id="1227456.C450_20831"/>
<organism evidence="3 4">
    <name type="scientific">Halococcus salifodinae DSM 8989</name>
    <dbReference type="NCBI Taxonomy" id="1227456"/>
    <lineage>
        <taxon>Archaea</taxon>
        <taxon>Methanobacteriati</taxon>
        <taxon>Methanobacteriota</taxon>
        <taxon>Stenosarchaea group</taxon>
        <taxon>Halobacteria</taxon>
        <taxon>Halobacteriales</taxon>
        <taxon>Halococcaceae</taxon>
        <taxon>Halococcus</taxon>
    </lineage>
</organism>
<dbReference type="InterPro" id="IPR058441">
    <property type="entry name" value="DUF8128"/>
</dbReference>
<sequence>MGLSSILPFGDSGPATIEVDDMLAEDLYERSRDARLQTVRPYTGTDDGLVRSAKLLNSLHDPTTGMLDLRNGSAPFAFELHYSDDTELLQPRVGSRSSERFEFLERQFESYYDESDMQEVDSAFLDARTGRYVAGTTLSLRQSSDVDRLRPVKNFRYDSDYFDISPFKSIGREMVGSTHEAACDVLVQTIIKPAVFDARWDRLNWWYGIDKTADSVTGKGNSGDSSMDWEQIGREIAEPFQQAGMTDKQRRRDRRRQRREREREDGNRFTGSNTEEPRANRSPQEQLLDTQKGMRGHHFCIRIIAVSDDPEVAKRRVANVASTYSEFDAPEFEQGFEPSSLSSKQLYRMVQRAAGREYTDQRMVFSTDTLAGVCQVPANVTLSEFDYSLSSAGKGVPPRTPRFDFEDVGLSSEASRAEKQVAMLDNSGPGDPFWLGFGSKHGTEVGVYEDYLDAHMMLTGGTRKGKTTTLTNVGSQVFDRDYGALVVATAKEDEDDEVSDEDRFIEEWPEGRPEEDFVFIDTGDEFEKRVRFNLLEIPTDAEPGTNEYESAIQTLAEDWAASFAEAGGGDTSYWGALMDRITRTVITGLSKQRSETCTPLDIAAAVSSSEGLEQFSQWMDEERIAFVRQAAQRIAEKEDADLEPLAGRTDLLTQHAGLREFLCARDPTASIQEFVREGKVCVLRLDPHLSKNETRFMLTPLMRRFATAKRTLPDSPRFYLLWDEFDKGISPLTNVHELLSISGGYGFRMILACQAPSNQLYDELKNALQNQVDTAVSYGTGEKDAQYIRSHHSFDSADPLTDVGRHKHWLRTYWRTANNEDKTYSYKVDGFQPARDARQEIVADDERAVDVEGMKRRSVERYGDVPKSAEELKEESPFHNTGTTGEISGPALPDELDMDDRRVWQRALKATFDESIRQDDEPAFVTVEDAISRLRQYLPGGESIKTPQQAWRKVYQNVADECIAVRDQVSEDGEEAHTEVKALDTSFMNVGDSTTAGGKHHQDPMVEAYVPFTQLGFVFDILDQDGDSLPDALATLDDALYLDDLDADAHDQITERVTTYREEHAILDRLAGTRDAFIESEHSTGNSQPSQTVSNLVQAHNQNHRCLFLCRPEDAAHLHDVVAGEEPCCTDGHSEDGEKRFYTLTPDYFKIDDEEITRPGAKDNVWVYDEQTGQYILRDNAGTVHARFDTAADIYTDASAYPDDGDRGVKPPIIPEYEFDGGDPSAAEWDIITVPRPPRTETEDGEVEKELLSPADLELYREDAENTPLSDMIIMPDDVESNEKSREQTATPDSNTATTPDASDGSDQSAARATDGGSAPDEDAEEVEEAEAETNSEPASEDGDSGERVSRL</sequence>
<feature type="region of interest" description="Disordered" evidence="1">
    <location>
        <begin position="237"/>
        <end position="292"/>
    </location>
</feature>
<protein>
    <recommendedName>
        <fullName evidence="2">DUF8128 domain-containing protein</fullName>
    </recommendedName>
</protein>
<reference evidence="3 4" key="1">
    <citation type="journal article" date="2014" name="PLoS Genet.">
        <title>Phylogenetically driven sequencing of extremely halophilic archaea reveals strategies for static and dynamic osmo-response.</title>
        <authorList>
            <person name="Becker E.A."/>
            <person name="Seitzer P.M."/>
            <person name="Tritt A."/>
            <person name="Larsen D."/>
            <person name="Krusor M."/>
            <person name="Yao A.I."/>
            <person name="Wu D."/>
            <person name="Madern D."/>
            <person name="Eisen J.A."/>
            <person name="Darling A.E."/>
            <person name="Facciotti M.T."/>
        </authorList>
    </citation>
    <scope>NUCLEOTIDE SEQUENCE [LARGE SCALE GENOMIC DNA]</scope>
    <source>
        <strain evidence="3 4">DSM 8989</strain>
    </source>
</reference>
<comment type="caution">
    <text evidence="3">The sequence shown here is derived from an EMBL/GenBank/DDBJ whole genome shotgun (WGS) entry which is preliminary data.</text>
</comment>
<keyword evidence="4" id="KW-1185">Reference proteome</keyword>
<dbReference type="InterPro" id="IPR027417">
    <property type="entry name" value="P-loop_NTPase"/>
</dbReference>
<dbReference type="EMBL" id="AOME01000108">
    <property type="protein sequence ID" value="EMA47803.1"/>
    <property type="molecule type" value="Genomic_DNA"/>
</dbReference>
<feature type="compositionally biased region" description="Polar residues" evidence="1">
    <location>
        <begin position="1288"/>
        <end position="1311"/>
    </location>
</feature>